<dbReference type="OrthoDB" id="9797223at2"/>
<dbReference type="InterPro" id="IPR018356">
    <property type="entry name" value="Tscrpt_reg_HTH_DeoR_CS"/>
</dbReference>
<evidence type="ECO:0000256" key="1">
    <source>
        <dbReference type="ARBA" id="ARBA00023015"/>
    </source>
</evidence>
<keyword evidence="6" id="KW-1185">Reference proteome</keyword>
<dbReference type="InterPro" id="IPR036388">
    <property type="entry name" value="WH-like_DNA-bd_sf"/>
</dbReference>
<dbReference type="SMART" id="SM00420">
    <property type="entry name" value="HTH_DEOR"/>
    <property type="match status" value="1"/>
</dbReference>
<gene>
    <name evidence="5" type="ORF">SAMN04487907_1011058</name>
</gene>
<proteinExistence type="predicted"/>
<evidence type="ECO:0000256" key="3">
    <source>
        <dbReference type="ARBA" id="ARBA00023163"/>
    </source>
</evidence>
<reference evidence="6" key="1">
    <citation type="submission" date="2016-10" db="EMBL/GenBank/DDBJ databases">
        <authorList>
            <person name="Varghese N."/>
            <person name="Submissions S."/>
        </authorList>
    </citation>
    <scope>NUCLEOTIDE SEQUENCE [LARGE SCALE GENOMIC DNA]</scope>
    <source>
        <strain evidence="6">DSM 24499</strain>
    </source>
</reference>
<evidence type="ECO:0000256" key="2">
    <source>
        <dbReference type="ARBA" id="ARBA00023125"/>
    </source>
</evidence>
<dbReference type="Gene3D" id="1.10.10.10">
    <property type="entry name" value="Winged helix-like DNA-binding domain superfamily/Winged helix DNA-binding domain"/>
    <property type="match status" value="1"/>
</dbReference>
<evidence type="ECO:0000259" key="4">
    <source>
        <dbReference type="PROSITE" id="PS51000"/>
    </source>
</evidence>
<dbReference type="InterPro" id="IPR036390">
    <property type="entry name" value="WH_DNA-bd_sf"/>
</dbReference>
<evidence type="ECO:0000313" key="5">
    <source>
        <dbReference type="EMBL" id="SFB89028.1"/>
    </source>
</evidence>
<dbReference type="InterPro" id="IPR050313">
    <property type="entry name" value="Carb_Metab_HTH_regulators"/>
</dbReference>
<feature type="domain" description="HTH deoR-type" evidence="4">
    <location>
        <begin position="1"/>
        <end position="55"/>
    </location>
</feature>
<dbReference type="Proteomes" id="UP000199438">
    <property type="component" value="Unassembled WGS sequence"/>
</dbReference>
<keyword evidence="3" id="KW-0804">Transcription</keyword>
<dbReference type="PROSITE" id="PS00894">
    <property type="entry name" value="HTH_DEOR_1"/>
    <property type="match status" value="1"/>
</dbReference>
<keyword evidence="2" id="KW-0238">DNA-binding</keyword>
<dbReference type="EMBL" id="FOKV01000001">
    <property type="protein sequence ID" value="SFB89028.1"/>
    <property type="molecule type" value="Genomic_DNA"/>
</dbReference>
<dbReference type="Pfam" id="PF08220">
    <property type="entry name" value="HTH_DeoR"/>
    <property type="match status" value="1"/>
</dbReference>
<keyword evidence="1" id="KW-0805">Transcription regulation</keyword>
<organism evidence="5 6">
    <name type="scientific">Zunongwangia mangrovi</name>
    <dbReference type="NCBI Taxonomy" id="1334022"/>
    <lineage>
        <taxon>Bacteria</taxon>
        <taxon>Pseudomonadati</taxon>
        <taxon>Bacteroidota</taxon>
        <taxon>Flavobacteriia</taxon>
        <taxon>Flavobacteriales</taxon>
        <taxon>Flavobacteriaceae</taxon>
        <taxon>Zunongwangia</taxon>
    </lineage>
</organism>
<protein>
    <submittedName>
        <fullName evidence="5">Transcriptional regulator, DeoR family</fullName>
    </submittedName>
</protein>
<dbReference type="SUPFAM" id="SSF100950">
    <property type="entry name" value="NagB/RpiA/CoA transferase-like"/>
    <property type="match status" value="1"/>
</dbReference>
<name>A0A1I1EU32_9FLAO</name>
<dbReference type="Gene3D" id="3.40.50.1360">
    <property type="match status" value="1"/>
</dbReference>
<dbReference type="STRING" id="1334022.SAMN04487907_1011058"/>
<dbReference type="InterPro" id="IPR001034">
    <property type="entry name" value="DeoR_HTH"/>
</dbReference>
<dbReference type="PANTHER" id="PTHR30363:SF44">
    <property type="entry name" value="AGA OPERON TRANSCRIPTIONAL REPRESSOR-RELATED"/>
    <property type="match status" value="1"/>
</dbReference>
<dbReference type="PROSITE" id="PS51000">
    <property type="entry name" value="HTH_DEOR_2"/>
    <property type="match status" value="1"/>
</dbReference>
<dbReference type="SUPFAM" id="SSF46785">
    <property type="entry name" value="Winged helix' DNA-binding domain"/>
    <property type="match status" value="1"/>
</dbReference>
<evidence type="ECO:0000313" key="6">
    <source>
        <dbReference type="Proteomes" id="UP000199438"/>
    </source>
</evidence>
<dbReference type="RefSeq" id="WP_092540294.1">
    <property type="nucleotide sequence ID" value="NZ_FOKV01000001.1"/>
</dbReference>
<dbReference type="GO" id="GO:0003700">
    <property type="term" value="F:DNA-binding transcription factor activity"/>
    <property type="evidence" value="ECO:0007669"/>
    <property type="project" value="InterPro"/>
</dbReference>
<dbReference type="Pfam" id="PF00455">
    <property type="entry name" value="DeoRC"/>
    <property type="match status" value="1"/>
</dbReference>
<dbReference type="AlphaFoldDB" id="A0A1I1EU32"/>
<dbReference type="GO" id="GO:0003677">
    <property type="term" value="F:DNA binding"/>
    <property type="evidence" value="ECO:0007669"/>
    <property type="project" value="UniProtKB-KW"/>
</dbReference>
<dbReference type="PRINTS" id="PR00037">
    <property type="entry name" value="HTHLACR"/>
</dbReference>
<sequence length="250" mass="27642">MKRHQLILDKLNHEQHVEVSELCEELNVSAVTIRKDLKLLEDKGLLFRTHGGASLENPYINDRPVNEKEKISVMEKSDIAKEAAKLIKDNDSIMIASGTTVQQLAKSITNKGALNVITSSLNVALELLNHQNIQVIQLGGNLRHTSSSVTGHYAEHILEHISCNQLFLGVDGIDLEYGCTTTSLEEALLNQKMMKSSQRTIILADSSKFGKKSFGRICAIEQVDQIITDNGISPSLAKKIRDLGIKFSII</sequence>
<dbReference type="PANTHER" id="PTHR30363">
    <property type="entry name" value="HTH-TYPE TRANSCRIPTIONAL REGULATOR SRLR-RELATED"/>
    <property type="match status" value="1"/>
</dbReference>
<accession>A0A1I1EU32</accession>
<dbReference type="InterPro" id="IPR037171">
    <property type="entry name" value="NagB/RpiA_transferase-like"/>
</dbReference>
<dbReference type="SMART" id="SM01134">
    <property type="entry name" value="DeoRC"/>
    <property type="match status" value="1"/>
</dbReference>
<dbReference type="InterPro" id="IPR014036">
    <property type="entry name" value="DeoR-like_C"/>
</dbReference>